<dbReference type="Gene3D" id="3.20.20.80">
    <property type="entry name" value="Glycosidases"/>
    <property type="match status" value="1"/>
</dbReference>
<accession>A0ABQ0JEU9</accession>
<dbReference type="PANTHER" id="PTHR42732">
    <property type="entry name" value="BETA-GALACTOSIDASE"/>
    <property type="match status" value="1"/>
</dbReference>
<dbReference type="Pfam" id="PF16355">
    <property type="entry name" value="DUF4982"/>
    <property type="match status" value="1"/>
</dbReference>
<dbReference type="GO" id="GO:0004565">
    <property type="term" value="F:beta-galactosidase activity"/>
    <property type="evidence" value="ECO:0007669"/>
    <property type="project" value="UniProtKB-EC"/>
</dbReference>
<reference evidence="3" key="1">
    <citation type="submission" date="2014-09" db="EMBL/GenBank/DDBJ databases">
        <title>Vibrio variabilis JCM 19239. (C206) whole genome shotgun sequence.</title>
        <authorList>
            <person name="Sawabe T."/>
            <person name="Meirelles P."/>
            <person name="Nakanishi M."/>
            <person name="Sayaka M."/>
            <person name="Hattori M."/>
            <person name="Ohkuma M."/>
        </authorList>
    </citation>
    <scope>NUCLEOTIDE SEQUENCE [LARGE SCALE GENOMIC DNA]</scope>
    <source>
        <strain evidence="3">JCM 19239</strain>
    </source>
</reference>
<dbReference type="InterPro" id="IPR032311">
    <property type="entry name" value="DUF4982"/>
</dbReference>
<keyword evidence="2" id="KW-0378">Hydrolase</keyword>
<sequence length="330" mass="38449">MDVVGFSYRRVVYDFAHQHYAKWPIIGNENLPQWHEWKAVLERDFVSGIFLWTGIDYLGESAGAWPVKARACGLLDLAGFEKEQYHFFKTIWTDEPHTYIRTLPIDGSPYQTTNKGDIELKQANEWQTRLWDWHKANRHWNYEHGEEIAVEVFSNAEHVELFHNQQSLGIRQLSEQDDHIYKWRVPFEAGELKLSVTMRMAKSVNMLSKRQVVRPQSNFMSTIRRRHSSPMDKISSMYERMSSMQRANSVRTKITLLISKLKAWLSSLELITVQSITSPTIPARSIYLQWQLLVAMRTTQQAGDATLVCQASQDLESRIQIQIIGDTKQC</sequence>
<dbReference type="EC" id="3.2.1.23" evidence="2"/>
<dbReference type="Proteomes" id="UP000029223">
    <property type="component" value="Unassembled WGS sequence"/>
</dbReference>
<dbReference type="InterPro" id="IPR013783">
    <property type="entry name" value="Ig-like_fold"/>
</dbReference>
<dbReference type="PANTHER" id="PTHR42732:SF1">
    <property type="entry name" value="BETA-MANNOSIDASE"/>
    <property type="match status" value="1"/>
</dbReference>
<evidence type="ECO:0000313" key="2">
    <source>
        <dbReference type="EMBL" id="GAL27285.1"/>
    </source>
</evidence>
<dbReference type="Gene3D" id="2.60.40.10">
    <property type="entry name" value="Immunoglobulins"/>
    <property type="match status" value="1"/>
</dbReference>
<comment type="caution">
    <text evidence="2">The sequence shown here is derived from an EMBL/GenBank/DDBJ whole genome shotgun (WGS) entry which is preliminary data.</text>
</comment>
<proteinExistence type="predicted"/>
<organism evidence="2 3">
    <name type="scientific">Vibrio variabilis</name>
    <dbReference type="NCBI Taxonomy" id="990271"/>
    <lineage>
        <taxon>Bacteria</taxon>
        <taxon>Pseudomonadati</taxon>
        <taxon>Pseudomonadota</taxon>
        <taxon>Gammaproteobacteria</taxon>
        <taxon>Vibrionales</taxon>
        <taxon>Vibrionaceae</taxon>
        <taxon>Vibrio</taxon>
    </lineage>
</organism>
<gene>
    <name evidence="2" type="ORF">JCM19239_2097</name>
</gene>
<dbReference type="InterPro" id="IPR051913">
    <property type="entry name" value="GH2_Domain-Containing"/>
</dbReference>
<protein>
    <submittedName>
        <fullName evidence="2">Beta-galactosidase</fullName>
        <ecNumber evidence="2">3.2.1.23</ecNumber>
    </submittedName>
</protein>
<evidence type="ECO:0000313" key="3">
    <source>
        <dbReference type="Proteomes" id="UP000029223"/>
    </source>
</evidence>
<dbReference type="SUPFAM" id="SSF51445">
    <property type="entry name" value="(Trans)glycosidases"/>
    <property type="match status" value="1"/>
</dbReference>
<name>A0ABQ0JEU9_9VIBR</name>
<evidence type="ECO:0000259" key="1">
    <source>
        <dbReference type="Pfam" id="PF16355"/>
    </source>
</evidence>
<dbReference type="EMBL" id="BBMS01000027">
    <property type="protein sequence ID" value="GAL27285.1"/>
    <property type="molecule type" value="Genomic_DNA"/>
</dbReference>
<keyword evidence="2" id="KW-0326">Glycosidase</keyword>
<keyword evidence="3" id="KW-1185">Reference proteome</keyword>
<feature type="domain" description="DUF4982" evidence="1">
    <location>
        <begin position="145"/>
        <end position="194"/>
    </location>
</feature>
<dbReference type="InterPro" id="IPR017853">
    <property type="entry name" value="GH"/>
</dbReference>